<organism evidence="2">
    <name type="scientific">bioreactor metagenome</name>
    <dbReference type="NCBI Taxonomy" id="1076179"/>
    <lineage>
        <taxon>unclassified sequences</taxon>
        <taxon>metagenomes</taxon>
        <taxon>ecological metagenomes</taxon>
    </lineage>
</organism>
<dbReference type="AlphaFoldDB" id="A0A645B4X5"/>
<protein>
    <submittedName>
        <fullName evidence="2">Uncharacterized protein</fullName>
    </submittedName>
</protein>
<feature type="compositionally biased region" description="Pro residues" evidence="1">
    <location>
        <begin position="249"/>
        <end position="260"/>
    </location>
</feature>
<accession>A0A645B4X5</accession>
<reference evidence="2" key="1">
    <citation type="submission" date="2019-08" db="EMBL/GenBank/DDBJ databases">
        <authorList>
            <person name="Kucharzyk K."/>
            <person name="Murdoch R.W."/>
            <person name="Higgins S."/>
            <person name="Loffler F."/>
        </authorList>
    </citation>
    <scope>NUCLEOTIDE SEQUENCE</scope>
</reference>
<sequence>MDALFLRVGLPDLVIGLDVDAFQAVPGDDVEIAHRFVVFRRVAGGDDDPARGDAVLAEYLILKELEHTGGERFGDAVDLVEEKDALPHPRLLHQAVDGADYLAHRIFGDLVLFAAELPRRDVGQAQRALARMVGHGIGDEANAELRGYLLHDGGLADAGRPDHEYGALFFHRDAVSAEFVLCKVGGHRVLYLLFGLRYVQKDPSLTNTVNHLKNIWRRCLLRAVCRCRTRAAAPRSPPLFSAVRAPAPRGTPPPKAARGA</sequence>
<feature type="region of interest" description="Disordered" evidence="1">
    <location>
        <begin position="238"/>
        <end position="260"/>
    </location>
</feature>
<proteinExistence type="predicted"/>
<comment type="caution">
    <text evidence="2">The sequence shown here is derived from an EMBL/GenBank/DDBJ whole genome shotgun (WGS) entry which is preliminary data.</text>
</comment>
<name>A0A645B4X5_9ZZZZ</name>
<evidence type="ECO:0000313" key="2">
    <source>
        <dbReference type="EMBL" id="MPM58203.1"/>
    </source>
</evidence>
<evidence type="ECO:0000256" key="1">
    <source>
        <dbReference type="SAM" id="MobiDB-lite"/>
    </source>
</evidence>
<dbReference type="EMBL" id="VSSQ01016646">
    <property type="protein sequence ID" value="MPM58203.1"/>
    <property type="molecule type" value="Genomic_DNA"/>
</dbReference>
<gene>
    <name evidence="2" type="ORF">SDC9_105033</name>
</gene>